<dbReference type="NCBIfam" id="NF007576">
    <property type="entry name" value="PRK10208.1"/>
    <property type="match status" value="1"/>
</dbReference>
<dbReference type="GO" id="GO:0071468">
    <property type="term" value="P:cellular response to acidic pH"/>
    <property type="evidence" value="ECO:0007669"/>
    <property type="project" value="InterPro"/>
</dbReference>
<feature type="signal peptide" evidence="4">
    <location>
        <begin position="1"/>
        <end position="23"/>
    </location>
</feature>
<organism evidence="5 6">
    <name type="scientific">Commensalibacter papalotli</name>
    <name type="common">ex Servin-Garciduenas et al. 2014</name>
    <dbReference type="NCBI Taxonomy" id="1208583"/>
    <lineage>
        <taxon>Bacteria</taxon>
        <taxon>Pseudomonadati</taxon>
        <taxon>Pseudomonadota</taxon>
        <taxon>Alphaproteobacteria</taxon>
        <taxon>Acetobacterales</taxon>
        <taxon>Acetobacteraceae</taxon>
    </lineage>
</organism>
<dbReference type="InterPro" id="IPR010486">
    <property type="entry name" value="HNS-dep_expression_A/B"/>
</dbReference>
<name>W7DUK7_9PROT</name>
<evidence type="ECO:0000313" key="5">
    <source>
        <dbReference type="EMBL" id="EUK17948.1"/>
    </source>
</evidence>
<dbReference type="InterPro" id="IPR038303">
    <property type="entry name" value="HdeA/HdeB_sf"/>
</dbReference>
<dbReference type="Pfam" id="PF06411">
    <property type="entry name" value="HdeA"/>
    <property type="match status" value="1"/>
</dbReference>
<dbReference type="Gene3D" id="1.10.890.10">
    <property type="entry name" value="HNS-dependent expression A"/>
    <property type="match status" value="1"/>
</dbReference>
<evidence type="ECO:0000256" key="1">
    <source>
        <dbReference type="ARBA" id="ARBA00022729"/>
    </source>
</evidence>
<accession>W7DUK7</accession>
<dbReference type="STRING" id="1208583.COMX_08145"/>
<reference evidence="5 6" key="1">
    <citation type="journal article" date="2014" name="Genome Announc.">
        <title>Draft Genome Sequence of Commensalibacter papalotli MX01, a Symbiont Identified from the Guts of Overwintering Monarch Butterflies.</title>
        <authorList>
            <person name="Servin-Garciduenas L.E."/>
            <person name="Sanchez-Quinto A."/>
            <person name="Martinez-Romero E."/>
        </authorList>
    </citation>
    <scope>NUCLEOTIDE SEQUENCE [LARGE SCALE GENOMIC DNA]</scope>
    <source>
        <strain evidence="6">MX-MONARCH01</strain>
    </source>
</reference>
<evidence type="ECO:0000256" key="4">
    <source>
        <dbReference type="SAM" id="SignalP"/>
    </source>
</evidence>
<protein>
    <submittedName>
        <fullName evidence="5">Acid-resistance protein</fullName>
    </submittedName>
</protein>
<dbReference type="GO" id="GO:0030288">
    <property type="term" value="C:outer membrane-bounded periplasmic space"/>
    <property type="evidence" value="ECO:0007669"/>
    <property type="project" value="InterPro"/>
</dbReference>
<dbReference type="Proteomes" id="UP000019250">
    <property type="component" value="Unassembled WGS sequence"/>
</dbReference>
<keyword evidence="1 4" id="KW-0732">Signal</keyword>
<dbReference type="OrthoDB" id="7581659at2"/>
<evidence type="ECO:0000256" key="2">
    <source>
        <dbReference type="ARBA" id="ARBA00022764"/>
    </source>
</evidence>
<keyword evidence="2" id="KW-0574">Periplasm</keyword>
<gene>
    <name evidence="5" type="ORF">COMX_08145</name>
</gene>
<evidence type="ECO:0000313" key="6">
    <source>
        <dbReference type="Proteomes" id="UP000019250"/>
    </source>
</evidence>
<feature type="chain" id="PRO_5004893276" evidence="4">
    <location>
        <begin position="24"/>
        <end position="106"/>
    </location>
</feature>
<dbReference type="EMBL" id="ATSX01000002">
    <property type="protein sequence ID" value="EUK17948.1"/>
    <property type="molecule type" value="Genomic_DNA"/>
</dbReference>
<dbReference type="RefSeq" id="WP_034339789.1">
    <property type="nucleotide sequence ID" value="NZ_ATSX01000002.1"/>
</dbReference>
<comment type="caution">
    <text evidence="5">The sequence shown here is derived from an EMBL/GenBank/DDBJ whole genome shotgun (WGS) entry which is preliminary data.</text>
</comment>
<dbReference type="SUPFAM" id="SSF47752">
    <property type="entry name" value="Protein HNS-dependent expression A, HdeA"/>
    <property type="match status" value="1"/>
</dbReference>
<sequence length="106" mass="11578">MIKPILFLAACILSIGTVTTANAIEKKQEVKPVGQLTCQDFLMLDDSFKPTAVAFAEGVTKNDKIVDPTLDVQGIAKVVPVLVQECTNTPKDNFVHKVKTHLNNKK</sequence>
<keyword evidence="3" id="KW-0143">Chaperone</keyword>
<dbReference type="InterPro" id="IPR036831">
    <property type="entry name" value="HdeA_sf"/>
</dbReference>
<dbReference type="AlphaFoldDB" id="W7DUK7"/>
<dbReference type="eggNOG" id="ENOG5032Y4G">
    <property type="taxonomic scope" value="Bacteria"/>
</dbReference>
<evidence type="ECO:0000256" key="3">
    <source>
        <dbReference type="ARBA" id="ARBA00023186"/>
    </source>
</evidence>
<keyword evidence="6" id="KW-1185">Reference proteome</keyword>
<proteinExistence type="predicted"/>